<feature type="signal peptide" evidence="2">
    <location>
        <begin position="1"/>
        <end position="16"/>
    </location>
</feature>
<dbReference type="EMBL" id="PJEX01000449">
    <property type="protein sequence ID" value="TKW50018.1"/>
    <property type="molecule type" value="Genomic_DNA"/>
</dbReference>
<keyword evidence="4" id="KW-1185">Reference proteome</keyword>
<dbReference type="Gene3D" id="2.130.10.10">
    <property type="entry name" value="YVTN repeat-like/Quinoprotein amine dehydrogenase"/>
    <property type="match status" value="1"/>
</dbReference>
<keyword evidence="2" id="KW-0732">Signal</keyword>
<dbReference type="CDD" id="cd15482">
    <property type="entry name" value="Sialidase_non-viral"/>
    <property type="match status" value="1"/>
</dbReference>
<evidence type="ECO:0000256" key="2">
    <source>
        <dbReference type="SAM" id="SignalP"/>
    </source>
</evidence>
<evidence type="ECO:0008006" key="5">
    <source>
        <dbReference type="Google" id="ProtNLM"/>
    </source>
</evidence>
<evidence type="ECO:0000313" key="3">
    <source>
        <dbReference type="EMBL" id="TKW50018.1"/>
    </source>
</evidence>
<dbReference type="STRING" id="1306861.A0A4U6X3S4"/>
<accession>A0A4U6X3S4</accession>
<feature type="compositionally biased region" description="Acidic residues" evidence="1">
    <location>
        <begin position="147"/>
        <end position="162"/>
    </location>
</feature>
<name>A0A4U6X3S4_9PEZI</name>
<dbReference type="PANTHER" id="PTHR47199:SF2">
    <property type="entry name" value="PHOTOSYSTEM II STABILITY_ASSEMBLY FACTOR HCF136, CHLOROPLASTIC"/>
    <property type="match status" value="1"/>
</dbReference>
<dbReference type="PANTHER" id="PTHR47199">
    <property type="entry name" value="PHOTOSYSTEM II STABILITY/ASSEMBLY FACTOR HCF136, CHLOROPLASTIC"/>
    <property type="match status" value="1"/>
</dbReference>
<dbReference type="SUPFAM" id="SSF110296">
    <property type="entry name" value="Oligoxyloglucan reducing end-specific cellobiohydrolase"/>
    <property type="match status" value="1"/>
</dbReference>
<dbReference type="AlphaFoldDB" id="A0A4U6X3S4"/>
<comment type="caution">
    <text evidence="3">The sequence shown here is derived from an EMBL/GenBank/DDBJ whole genome shotgun (WGS) entry which is preliminary data.</text>
</comment>
<sequence>MLVQLLACGLATLAGASPPLTARGIITPRNLTLSWEMLPTGSQQQFRGLSAVSDRVAWVSGTGATVLRTVDGGASWESVGPPGLTGDADADAELQFRDVQAFSADRAVILSIGPGAESRVYVTADGGKSWRRTFTNDEPTAFYNCMDFEDNDNDGDGDDDDNSGARGFAVSDPVDGKFRLIETGDGGRSWTVVDPSGMAPALEGEFGFAASGTCISTAAGRWYLATGGVDPGRVLRSADGRRGWEASGSGVGGGGSAGVFSVRFRDAVHGIATGGDFNAANGSARTAAWSEDGGETWTASEMFPGGYRSGVAWAPGLCGGVAVAVGPSGSDVTLDGGRTWRTFDTGSFDSVECLAGRVCWASGSRGRVAKLRLG</sequence>
<feature type="chain" id="PRO_5020962088" description="Oxidoreductase" evidence="2">
    <location>
        <begin position="17"/>
        <end position="374"/>
    </location>
</feature>
<dbReference type="Proteomes" id="UP000310108">
    <property type="component" value="Unassembled WGS sequence"/>
</dbReference>
<feature type="region of interest" description="Disordered" evidence="1">
    <location>
        <begin position="147"/>
        <end position="169"/>
    </location>
</feature>
<dbReference type="InterPro" id="IPR015943">
    <property type="entry name" value="WD40/YVTN_repeat-like_dom_sf"/>
</dbReference>
<protein>
    <recommendedName>
        <fullName evidence="5">Oxidoreductase</fullName>
    </recommendedName>
</protein>
<gene>
    <name evidence="3" type="ORF">CTA1_7197</name>
</gene>
<organism evidence="3 4">
    <name type="scientific">Colletotrichum tanaceti</name>
    <dbReference type="NCBI Taxonomy" id="1306861"/>
    <lineage>
        <taxon>Eukaryota</taxon>
        <taxon>Fungi</taxon>
        <taxon>Dikarya</taxon>
        <taxon>Ascomycota</taxon>
        <taxon>Pezizomycotina</taxon>
        <taxon>Sordariomycetes</taxon>
        <taxon>Hypocreomycetidae</taxon>
        <taxon>Glomerellales</taxon>
        <taxon>Glomerellaceae</taxon>
        <taxon>Colletotrichum</taxon>
        <taxon>Colletotrichum destructivum species complex</taxon>
    </lineage>
</organism>
<evidence type="ECO:0000256" key="1">
    <source>
        <dbReference type="SAM" id="MobiDB-lite"/>
    </source>
</evidence>
<evidence type="ECO:0000313" key="4">
    <source>
        <dbReference type="Proteomes" id="UP000310108"/>
    </source>
</evidence>
<proteinExistence type="predicted"/>
<reference evidence="3 4" key="1">
    <citation type="journal article" date="2019" name="PLoS ONE">
        <title>Comparative genome analysis indicates high evolutionary potential of pathogenicity genes in Colletotrichum tanaceti.</title>
        <authorList>
            <person name="Lelwala R.V."/>
            <person name="Korhonen P.K."/>
            <person name="Young N.D."/>
            <person name="Scott J.B."/>
            <person name="Ades P.A."/>
            <person name="Gasser R.B."/>
            <person name="Taylor P.W.J."/>
        </authorList>
    </citation>
    <scope>NUCLEOTIDE SEQUENCE [LARGE SCALE GENOMIC DNA]</scope>
    <source>
        <strain evidence="3">BRIP57314</strain>
    </source>
</reference>